<dbReference type="AlphaFoldDB" id="A0A7S2QFF1"/>
<comment type="subcellular location">
    <subcellularLocation>
        <location evidence="1">Membrane</location>
        <topology evidence="1">Multi-pass membrane protein</topology>
    </subcellularLocation>
</comment>
<dbReference type="PANTHER" id="PTHR23423">
    <property type="entry name" value="ORGANIC SOLUTE TRANSPORTER-RELATED"/>
    <property type="match status" value="1"/>
</dbReference>
<gene>
    <name evidence="7" type="ORF">BRAN1462_LOCUS58663</name>
</gene>
<keyword evidence="4 6" id="KW-0472">Membrane</keyword>
<keyword evidence="3 6" id="KW-1133">Transmembrane helix</keyword>
<evidence type="ECO:0000256" key="2">
    <source>
        <dbReference type="ARBA" id="ARBA00022692"/>
    </source>
</evidence>
<evidence type="ECO:0000256" key="1">
    <source>
        <dbReference type="ARBA" id="ARBA00004141"/>
    </source>
</evidence>
<dbReference type="Pfam" id="PF03619">
    <property type="entry name" value="Solute_trans_a"/>
    <property type="match status" value="1"/>
</dbReference>
<proteinExistence type="predicted"/>
<organism evidence="7">
    <name type="scientific">Zooxanthella nutricula</name>
    <dbReference type="NCBI Taxonomy" id="1333877"/>
    <lineage>
        <taxon>Eukaryota</taxon>
        <taxon>Sar</taxon>
        <taxon>Alveolata</taxon>
        <taxon>Dinophyceae</taxon>
        <taxon>Peridiniales</taxon>
        <taxon>Peridiniales incertae sedis</taxon>
        <taxon>Zooxanthella</taxon>
    </lineage>
</organism>
<keyword evidence="2 6" id="KW-0812">Transmembrane</keyword>
<accession>A0A7S2QFF1</accession>
<name>A0A7S2QFF1_9DINO</name>
<dbReference type="InterPro" id="IPR005178">
    <property type="entry name" value="Ostalpha/TMEM184C"/>
</dbReference>
<dbReference type="GO" id="GO:0016020">
    <property type="term" value="C:membrane"/>
    <property type="evidence" value="ECO:0007669"/>
    <property type="project" value="UniProtKB-SubCell"/>
</dbReference>
<protein>
    <submittedName>
        <fullName evidence="7">Uncharacterized protein</fullName>
    </submittedName>
</protein>
<feature type="transmembrane region" description="Helical" evidence="6">
    <location>
        <begin position="72"/>
        <end position="92"/>
    </location>
</feature>
<evidence type="ECO:0000256" key="5">
    <source>
        <dbReference type="SAM" id="MobiDB-lite"/>
    </source>
</evidence>
<feature type="region of interest" description="Disordered" evidence="5">
    <location>
        <begin position="229"/>
        <end position="265"/>
    </location>
</feature>
<evidence type="ECO:0000256" key="6">
    <source>
        <dbReference type="SAM" id="Phobius"/>
    </source>
</evidence>
<feature type="compositionally biased region" description="Low complexity" evidence="5">
    <location>
        <begin position="247"/>
        <end position="257"/>
    </location>
</feature>
<dbReference type="EMBL" id="HBGW01092442">
    <property type="protein sequence ID" value="CAD9640841.1"/>
    <property type="molecule type" value="Transcribed_RNA"/>
</dbReference>
<evidence type="ECO:0000256" key="4">
    <source>
        <dbReference type="ARBA" id="ARBA00023136"/>
    </source>
</evidence>
<evidence type="ECO:0000256" key="3">
    <source>
        <dbReference type="ARBA" id="ARBA00022989"/>
    </source>
</evidence>
<feature type="transmembrane region" description="Helical" evidence="6">
    <location>
        <begin position="112"/>
        <end position="132"/>
    </location>
</feature>
<feature type="transmembrane region" description="Helical" evidence="6">
    <location>
        <begin position="31"/>
        <end position="51"/>
    </location>
</feature>
<reference evidence="7" key="1">
    <citation type="submission" date="2021-01" db="EMBL/GenBank/DDBJ databases">
        <authorList>
            <person name="Corre E."/>
            <person name="Pelletier E."/>
            <person name="Niang G."/>
            <person name="Scheremetjew M."/>
            <person name="Finn R."/>
            <person name="Kale V."/>
            <person name="Holt S."/>
            <person name="Cochrane G."/>
            <person name="Meng A."/>
            <person name="Brown T."/>
            <person name="Cohen L."/>
        </authorList>
    </citation>
    <scope>NUCLEOTIDE SEQUENCE</scope>
    <source>
        <strain evidence="7">RCC3387</strain>
    </source>
</reference>
<sequence length="278" mass="31175">MRVLRRTRLLGWLVPVWPSAPQMLRWCVFGPLLYIVVSVACALLGIFISLLELLMPKYFGQDQGKHRDAAALALRMGTMLLLLASLAANLSLHELTANVKQDIAPLRLSSKLWSIKLVVFVTFWQSLVLRLCRIFGLGEALKAKLGFARPDSFDGAMENLLLCFEMLCTAVIHPRIWRVEDFREVAAGLGVQMDDDEVNRRPSRRRTLHSVMDLGFITQTVWHIESISTETPHPGESGWPGETSRTSRNSASDSESGSDSHTEEACQVSRCTPRFIVL</sequence>
<evidence type="ECO:0000313" key="7">
    <source>
        <dbReference type="EMBL" id="CAD9640841.1"/>
    </source>
</evidence>